<name>A0ACB9NKY9_BAUVA</name>
<comment type="caution">
    <text evidence="1">The sequence shown here is derived from an EMBL/GenBank/DDBJ whole genome shotgun (WGS) entry which is preliminary data.</text>
</comment>
<dbReference type="Proteomes" id="UP000828941">
    <property type="component" value="Chromosome 6"/>
</dbReference>
<dbReference type="EMBL" id="CM039431">
    <property type="protein sequence ID" value="KAI4335821.1"/>
    <property type="molecule type" value="Genomic_DNA"/>
</dbReference>
<reference evidence="1 2" key="1">
    <citation type="journal article" date="2022" name="DNA Res.">
        <title>Chromosomal-level genome assembly of the orchid tree Bauhinia variegata (Leguminosae; Cercidoideae) supports the allotetraploid origin hypothesis of Bauhinia.</title>
        <authorList>
            <person name="Zhong Y."/>
            <person name="Chen Y."/>
            <person name="Zheng D."/>
            <person name="Pang J."/>
            <person name="Liu Y."/>
            <person name="Luo S."/>
            <person name="Meng S."/>
            <person name="Qian L."/>
            <person name="Wei D."/>
            <person name="Dai S."/>
            <person name="Zhou R."/>
        </authorList>
    </citation>
    <scope>NUCLEOTIDE SEQUENCE [LARGE SCALE GENOMIC DNA]</scope>
    <source>
        <strain evidence="1">BV-YZ2020</strain>
    </source>
</reference>
<evidence type="ECO:0000313" key="1">
    <source>
        <dbReference type="EMBL" id="KAI4335821.1"/>
    </source>
</evidence>
<accession>A0ACB9NKY9</accession>
<gene>
    <name evidence="1" type="ORF">L6164_014430</name>
</gene>
<organism evidence="1 2">
    <name type="scientific">Bauhinia variegata</name>
    <name type="common">Purple orchid tree</name>
    <name type="synonym">Phanera variegata</name>
    <dbReference type="NCBI Taxonomy" id="167791"/>
    <lineage>
        <taxon>Eukaryota</taxon>
        <taxon>Viridiplantae</taxon>
        <taxon>Streptophyta</taxon>
        <taxon>Embryophyta</taxon>
        <taxon>Tracheophyta</taxon>
        <taxon>Spermatophyta</taxon>
        <taxon>Magnoliopsida</taxon>
        <taxon>eudicotyledons</taxon>
        <taxon>Gunneridae</taxon>
        <taxon>Pentapetalae</taxon>
        <taxon>rosids</taxon>
        <taxon>fabids</taxon>
        <taxon>Fabales</taxon>
        <taxon>Fabaceae</taxon>
        <taxon>Cercidoideae</taxon>
        <taxon>Cercideae</taxon>
        <taxon>Bauhiniinae</taxon>
        <taxon>Bauhinia</taxon>
    </lineage>
</organism>
<protein>
    <submittedName>
        <fullName evidence="1">Uncharacterized protein</fullName>
    </submittedName>
</protein>
<evidence type="ECO:0000313" key="2">
    <source>
        <dbReference type="Proteomes" id="UP000828941"/>
    </source>
</evidence>
<proteinExistence type="predicted"/>
<sequence>MLLRASFLIVASVAAVTVSQMKTNSIAKKNNKFRSPGSDGSHSKREFGDMEGSAATTLVLIEEEQAESELQQDLPREDFGKLKLKTSDEKQDEVADMELLQKLEQYKQRQVILERKLLELNRLKEEQSAIVHLRTLMHERTIELDLLNTRIASLRAETKILQEKKKKDVLAEKQLHMAKNMINEMQRQKDVNPRPVKEQIFKLQQQVTEFHKYDGSHCDDTISKKLEAAKNLEMKVLELKRRNKELELEKREMGIKLATVQVQMPSIITDEIIGLRHANKDLYDQIELLQKNRFDMVQELVYQRWLYTCLMFEVHNHQKQSRKASLDYCSQNSAKELYKKTDALPSDNEVDSVSSNATLAESDEIDTSTLESSSSSQSSSSKESILLRRIKRWKKSKDDSKSISSESRSYSGNHLSSRSLIRRFSISSVQDHLSIPKDTADSSFINVHQKTKMQDSSKPLETSIFPRLKRVSFSDSVKPSIYYYVAEADEYEIKVYENETSADSSGRRMEVTSPIINCNEHKTEKYESPNNSNGYAEGRPTNIDTTAENKGSKSKIDLTKDENVKSQVLLQLVAFFFFILFIVLVYFLNKK</sequence>
<keyword evidence="2" id="KW-1185">Reference proteome</keyword>